<dbReference type="HOGENOM" id="CLU_3283228_0_0_6"/>
<organism evidence="1 2">
    <name type="scientific">Acinetobacter baylyi (strain ATCC 33305 / BD413 / ADP1)</name>
    <dbReference type="NCBI Taxonomy" id="62977"/>
    <lineage>
        <taxon>Bacteria</taxon>
        <taxon>Pseudomonadati</taxon>
        <taxon>Pseudomonadota</taxon>
        <taxon>Gammaproteobacteria</taxon>
        <taxon>Moraxellales</taxon>
        <taxon>Moraxellaceae</taxon>
        <taxon>Acinetobacter</taxon>
    </lineage>
</organism>
<dbReference type="Proteomes" id="UP000000430">
    <property type="component" value="Chromosome"/>
</dbReference>
<evidence type="ECO:0000313" key="2">
    <source>
        <dbReference type="Proteomes" id="UP000000430"/>
    </source>
</evidence>
<dbReference type="KEGG" id="aci:ACIAD1254"/>
<name>Q6FCT1_ACIAD</name>
<protein>
    <submittedName>
        <fullName evidence="1">Uncharacterized protein</fullName>
    </submittedName>
</protein>
<dbReference type="AlphaFoldDB" id="Q6FCT1"/>
<sequence>MIILRHIDQENCLLEKYTNEDAKKKKLSVNLIQTACLKDP</sequence>
<proteinExistence type="predicted"/>
<gene>
    <name evidence="1" type="ordered locus">ACIAD1254</name>
</gene>
<accession>Q6FCT1</accession>
<dbReference type="EMBL" id="CR543861">
    <property type="protein sequence ID" value="CAG68128.1"/>
    <property type="molecule type" value="Genomic_DNA"/>
</dbReference>
<reference evidence="1 2" key="1">
    <citation type="journal article" date="2004" name="Nucleic Acids Res.">
        <title>Unique features revealed by the genome sequence of Acinetobacter sp. ADP1, a versatile and naturally transformation competent bacterium.</title>
        <authorList>
            <person name="Barbe V."/>
            <person name="Vallenet D."/>
            <person name="Fonknechten N."/>
            <person name="Kreimeyer A."/>
            <person name="Oztas S."/>
            <person name="Labarre L."/>
            <person name="Cruveiller S."/>
            <person name="Robert C."/>
            <person name="Duprat S."/>
            <person name="Wincker P."/>
            <person name="Ornston L.N."/>
            <person name="Weissenbach J."/>
            <person name="Marliere P."/>
            <person name="Cohen G.N."/>
            <person name="Medigue C."/>
        </authorList>
    </citation>
    <scope>NUCLEOTIDE SEQUENCE [LARGE SCALE GENOMIC DNA]</scope>
    <source>
        <strain evidence="2">ATCC 33305 / BD413 / ADP1</strain>
    </source>
</reference>
<evidence type="ECO:0000313" key="1">
    <source>
        <dbReference type="EMBL" id="CAG68128.1"/>
    </source>
</evidence>